<dbReference type="AlphaFoldDB" id="A0A1H8HJT6"/>
<dbReference type="RefSeq" id="WP_092110462.1">
    <property type="nucleotide sequence ID" value="NZ_FOCN01000009.1"/>
</dbReference>
<dbReference type="GO" id="GO:0140359">
    <property type="term" value="F:ABC-type transporter activity"/>
    <property type="evidence" value="ECO:0007669"/>
    <property type="project" value="InterPro"/>
</dbReference>
<evidence type="ECO:0000259" key="5">
    <source>
        <dbReference type="Pfam" id="PF12698"/>
    </source>
</evidence>
<dbReference type="Proteomes" id="UP000297654">
    <property type="component" value="Unassembled WGS sequence"/>
</dbReference>
<evidence type="ECO:0000256" key="1">
    <source>
        <dbReference type="ARBA" id="ARBA00004141"/>
    </source>
</evidence>
<dbReference type="GO" id="GO:0016020">
    <property type="term" value="C:membrane"/>
    <property type="evidence" value="ECO:0007669"/>
    <property type="project" value="UniProtKB-SubCell"/>
</dbReference>
<dbReference type="OrthoDB" id="3268959at2"/>
<keyword evidence="2" id="KW-0812">Transmembrane</keyword>
<proteinExistence type="predicted"/>
<name>A0A1H8HJT6_9MICO</name>
<reference evidence="6 7" key="1">
    <citation type="submission" date="2019-03" db="EMBL/GenBank/DDBJ databases">
        <title>Genomics of glacier-inhabiting Cryobacterium strains.</title>
        <authorList>
            <person name="Liu Q."/>
            <person name="Xin Y.-H."/>
        </authorList>
    </citation>
    <scope>NUCLEOTIDE SEQUENCE [LARGE SCALE GENOMIC DNA]</scope>
    <source>
        <strain evidence="6 7">Hh15</strain>
    </source>
</reference>
<evidence type="ECO:0000256" key="2">
    <source>
        <dbReference type="ARBA" id="ARBA00022692"/>
    </source>
</evidence>
<dbReference type="Pfam" id="PF12698">
    <property type="entry name" value="ABC2_membrane_3"/>
    <property type="match status" value="1"/>
</dbReference>
<dbReference type="STRING" id="1424661.SAMN05216281_109132"/>
<comment type="subcellular location">
    <subcellularLocation>
        <location evidence="1">Membrane</location>
        <topology evidence="1">Multi-pass membrane protein</topology>
    </subcellularLocation>
</comment>
<dbReference type="PANTHER" id="PTHR43471">
    <property type="entry name" value="ABC TRANSPORTER PERMEASE"/>
    <property type="match status" value="1"/>
</dbReference>
<dbReference type="PANTHER" id="PTHR43471:SF3">
    <property type="entry name" value="ABC TRANSPORTER PERMEASE PROTEIN NATB"/>
    <property type="match status" value="1"/>
</dbReference>
<keyword evidence="3" id="KW-1133">Transmembrane helix</keyword>
<sequence>MSTATRPVHTAPTFAQSVWLVSNREISARLRSKSFLIATGILLLLSMASVIVGSIASQNTSRTKVAVVGTAISVVEQTEAFDIVEADTVEEAEALVRDGTVDAAVTPSTSADSVLGITVIALDSAPSDVLGTLSVSPELKILEPAEQDGFLAYLVAIGFGIIFLMSATTFGATIAQSVVEEKQTRIVEILMSTISVRALLAGKVLGNSLMAFAQIVAIGLLVSIGLAVTGQRVLLADVGPAIVWFAVFFAFGFVLLAALYAATASMVSRQEDVGSATSPVLFLVMIPYFMVVFFNDNPLVLAIMSYVPFSAPVGMPVRIFLGQAEWWEPVLSLVVLALSTMVVILIGSRIYSNALLRMGARVSLREALHK</sequence>
<evidence type="ECO:0000313" key="7">
    <source>
        <dbReference type="Proteomes" id="UP000297654"/>
    </source>
</evidence>
<organism evidence="6 7">
    <name type="scientific">Cryobacterium luteum</name>
    <dbReference type="NCBI Taxonomy" id="1424661"/>
    <lineage>
        <taxon>Bacteria</taxon>
        <taxon>Bacillati</taxon>
        <taxon>Actinomycetota</taxon>
        <taxon>Actinomycetes</taxon>
        <taxon>Micrococcales</taxon>
        <taxon>Microbacteriaceae</taxon>
        <taxon>Cryobacterium</taxon>
    </lineage>
</organism>
<feature type="domain" description="ABC-2 type transporter transmembrane" evidence="5">
    <location>
        <begin position="33"/>
        <end position="347"/>
    </location>
</feature>
<evidence type="ECO:0000256" key="4">
    <source>
        <dbReference type="ARBA" id="ARBA00023136"/>
    </source>
</evidence>
<keyword evidence="7" id="KW-1185">Reference proteome</keyword>
<accession>A0A1H8HJT6</accession>
<evidence type="ECO:0000313" key="6">
    <source>
        <dbReference type="EMBL" id="TFB86653.1"/>
    </source>
</evidence>
<keyword evidence="4" id="KW-0472">Membrane</keyword>
<dbReference type="EMBL" id="SOFF01000033">
    <property type="protein sequence ID" value="TFB86653.1"/>
    <property type="molecule type" value="Genomic_DNA"/>
</dbReference>
<evidence type="ECO:0000256" key="3">
    <source>
        <dbReference type="ARBA" id="ARBA00022989"/>
    </source>
</evidence>
<gene>
    <name evidence="6" type="ORF">E3O10_13595</name>
</gene>
<dbReference type="InterPro" id="IPR013525">
    <property type="entry name" value="ABC2_TM"/>
</dbReference>
<comment type="caution">
    <text evidence="6">The sequence shown here is derived from an EMBL/GenBank/DDBJ whole genome shotgun (WGS) entry which is preliminary data.</text>
</comment>
<protein>
    <submittedName>
        <fullName evidence="6">ABC transporter permease</fullName>
    </submittedName>
</protein>